<proteinExistence type="predicted"/>
<dbReference type="AlphaFoldDB" id="U9T4R2"/>
<feature type="non-terminal residue" evidence="1">
    <location>
        <position position="1"/>
    </location>
</feature>
<protein>
    <submittedName>
        <fullName evidence="1">Uncharacterized protein</fullName>
    </submittedName>
</protein>
<name>U9T4R2_RHIID</name>
<evidence type="ECO:0000313" key="1">
    <source>
        <dbReference type="EMBL" id="ERZ98365.1"/>
    </source>
</evidence>
<dbReference type="HOGENOM" id="CLU_2782954_0_0_1"/>
<dbReference type="EMBL" id="KI298822">
    <property type="protein sequence ID" value="ERZ98365.1"/>
    <property type="molecule type" value="Genomic_DNA"/>
</dbReference>
<gene>
    <name evidence="1" type="ORF">GLOINDRAFT_10611</name>
</gene>
<organism evidence="1">
    <name type="scientific">Rhizophagus irregularis (strain DAOM 181602 / DAOM 197198 / MUCL 43194)</name>
    <name type="common">Arbuscular mycorrhizal fungus</name>
    <name type="synonym">Glomus intraradices</name>
    <dbReference type="NCBI Taxonomy" id="747089"/>
    <lineage>
        <taxon>Eukaryota</taxon>
        <taxon>Fungi</taxon>
        <taxon>Fungi incertae sedis</taxon>
        <taxon>Mucoromycota</taxon>
        <taxon>Glomeromycotina</taxon>
        <taxon>Glomeromycetes</taxon>
        <taxon>Glomerales</taxon>
        <taxon>Glomeraceae</taxon>
        <taxon>Rhizophagus</taxon>
    </lineage>
</organism>
<sequence length="69" mass="7916">KTLVSRFLTVEICDYPTGFGFVGILVCRDCRLLSILWLSEFCVNPIQYMFIINMLQASSFCTFDPQPTL</sequence>
<accession>U9T4R2</accession>
<reference evidence="1" key="1">
    <citation type="submission" date="2013-07" db="EMBL/GenBank/DDBJ databases">
        <title>The genome of an arbuscular mycorrhizal fungus provides insights into the evolution of the oldest plant symbiosis.</title>
        <authorList>
            <consortium name="DOE Joint Genome Institute"/>
            <person name="Tisserant E."/>
            <person name="Malbreil M."/>
            <person name="Kuo A."/>
            <person name="Kohler A."/>
            <person name="Symeonidi A."/>
            <person name="Balestrini R."/>
            <person name="Charron P."/>
            <person name="Duensing N."/>
            <person name="Frei-dit-Frey N."/>
            <person name="Gianinazzi-Pearson V."/>
            <person name="Gilbert B."/>
            <person name="Handa Y."/>
            <person name="Hijri M."/>
            <person name="Kaul R."/>
            <person name="Kawaguchi M."/>
            <person name="Krajinski F."/>
            <person name="Lammers P."/>
            <person name="Lapierre D."/>
            <person name="Masclaux F.G."/>
            <person name="Murat C."/>
            <person name="Morin E."/>
            <person name="Ndikumana S."/>
            <person name="Pagni M."/>
            <person name="Petitpierre D."/>
            <person name="Requena N."/>
            <person name="Rosikiewicz P."/>
            <person name="Riley R."/>
            <person name="Saito K."/>
            <person name="San Clemente H."/>
            <person name="Shapiro H."/>
            <person name="van Tuinen D."/>
            <person name="Becard G."/>
            <person name="Bonfante P."/>
            <person name="Paszkowski U."/>
            <person name="Shachar-Hill Y."/>
            <person name="Young J.P."/>
            <person name="Sanders I.R."/>
            <person name="Henrissat B."/>
            <person name="Rensing S.A."/>
            <person name="Grigoriev I.V."/>
            <person name="Corradi N."/>
            <person name="Roux C."/>
            <person name="Martin F."/>
        </authorList>
    </citation>
    <scope>NUCLEOTIDE SEQUENCE</scope>
    <source>
        <strain evidence="1">DAOM 197198</strain>
    </source>
</reference>